<comment type="caution">
    <text evidence="1">The sequence shown here is derived from an EMBL/GenBank/DDBJ whole genome shotgun (WGS) entry which is preliminary data.</text>
</comment>
<keyword evidence="2" id="KW-1185">Reference proteome</keyword>
<dbReference type="Proteomes" id="UP001596002">
    <property type="component" value="Unassembled WGS sequence"/>
</dbReference>
<dbReference type="EMBL" id="JBHSHC010000038">
    <property type="protein sequence ID" value="MFC4766978.1"/>
    <property type="molecule type" value="Genomic_DNA"/>
</dbReference>
<name>A0ABV9PZS4_9BACL</name>
<proteinExistence type="predicted"/>
<accession>A0ABV9PZS4</accession>
<gene>
    <name evidence="1" type="ORF">ACFO8Q_06295</name>
</gene>
<sequence length="120" mass="13629">MSSLSDGQSILQILVGREMSSVEFVRDYIQLRFDGPTLTAFTLPVITVNGTSYDIKTPGYRDALCSLIGREVQRTEIQEHEVIRLVFEQNAALEISLRDEDYEGPEAAMFDPENGELWVW</sequence>
<evidence type="ECO:0000313" key="2">
    <source>
        <dbReference type="Proteomes" id="UP001596002"/>
    </source>
</evidence>
<protein>
    <submittedName>
        <fullName evidence="1">Uncharacterized protein</fullName>
    </submittedName>
</protein>
<organism evidence="1 2">
    <name type="scientific">Effusibacillus consociatus</name>
    <dbReference type="NCBI Taxonomy" id="1117041"/>
    <lineage>
        <taxon>Bacteria</taxon>
        <taxon>Bacillati</taxon>
        <taxon>Bacillota</taxon>
        <taxon>Bacilli</taxon>
        <taxon>Bacillales</taxon>
        <taxon>Alicyclobacillaceae</taxon>
        <taxon>Effusibacillus</taxon>
    </lineage>
</organism>
<evidence type="ECO:0000313" key="1">
    <source>
        <dbReference type="EMBL" id="MFC4766978.1"/>
    </source>
</evidence>
<dbReference type="RefSeq" id="WP_380024870.1">
    <property type="nucleotide sequence ID" value="NZ_JBHSHC010000038.1"/>
</dbReference>
<reference evidence="2" key="1">
    <citation type="journal article" date="2019" name="Int. J. Syst. Evol. Microbiol.">
        <title>The Global Catalogue of Microorganisms (GCM) 10K type strain sequencing project: providing services to taxonomists for standard genome sequencing and annotation.</title>
        <authorList>
            <consortium name="The Broad Institute Genomics Platform"/>
            <consortium name="The Broad Institute Genome Sequencing Center for Infectious Disease"/>
            <person name="Wu L."/>
            <person name="Ma J."/>
        </authorList>
    </citation>
    <scope>NUCLEOTIDE SEQUENCE [LARGE SCALE GENOMIC DNA]</scope>
    <source>
        <strain evidence="2">WYCCWR 12678</strain>
    </source>
</reference>